<proteinExistence type="predicted"/>
<evidence type="ECO:0000256" key="1">
    <source>
        <dbReference type="SAM" id="MobiDB-lite"/>
    </source>
</evidence>
<name>A0ABV4MLF2_9VIBR</name>
<dbReference type="EMBL" id="JBGOOS010000027">
    <property type="protein sequence ID" value="MEZ8210402.1"/>
    <property type="molecule type" value="Genomic_DNA"/>
</dbReference>
<evidence type="ECO:0000313" key="3">
    <source>
        <dbReference type="Proteomes" id="UP001569151"/>
    </source>
</evidence>
<reference evidence="2 3" key="1">
    <citation type="submission" date="2024-06" db="EMBL/GenBank/DDBJ databases">
        <authorList>
            <person name="Steensen K."/>
            <person name="Seneca J."/>
            <person name="Bartlau N."/>
            <person name="Yu A.X."/>
            <person name="Polz M.F."/>
        </authorList>
    </citation>
    <scope>NUCLEOTIDE SEQUENCE [LARGE SCALE GENOMIC DNA]</scope>
    <source>
        <strain evidence="2 3">1F146</strain>
    </source>
</reference>
<gene>
    <name evidence="2" type="ORF">ACED39_16625</name>
</gene>
<organism evidence="2 3">
    <name type="scientific">Vibrio bivalvicida</name>
    <dbReference type="NCBI Taxonomy" id="1276888"/>
    <lineage>
        <taxon>Bacteria</taxon>
        <taxon>Pseudomonadati</taxon>
        <taxon>Pseudomonadota</taxon>
        <taxon>Gammaproteobacteria</taxon>
        <taxon>Vibrionales</taxon>
        <taxon>Vibrionaceae</taxon>
        <taxon>Vibrio</taxon>
        <taxon>Vibrio oreintalis group</taxon>
    </lineage>
</organism>
<dbReference type="Proteomes" id="UP001569151">
    <property type="component" value="Unassembled WGS sequence"/>
</dbReference>
<feature type="region of interest" description="Disordered" evidence="1">
    <location>
        <begin position="56"/>
        <end position="76"/>
    </location>
</feature>
<evidence type="ECO:0000313" key="2">
    <source>
        <dbReference type="EMBL" id="MEZ8210402.1"/>
    </source>
</evidence>
<accession>A0ABV4MLF2</accession>
<dbReference type="RefSeq" id="WP_371719605.1">
    <property type="nucleotide sequence ID" value="NZ_JBGOOF010000027.1"/>
</dbReference>
<keyword evidence="3" id="KW-1185">Reference proteome</keyword>
<protein>
    <submittedName>
        <fullName evidence="2">Uncharacterized protein</fullName>
    </submittedName>
</protein>
<sequence length="76" mass="8617">MTFKAMIRCDAAGCNEEVELECWDPANAEDAVLDLHGWFSDTLACDHYCPKHAEQAKKEWEEENPRPTGIYPTMVG</sequence>
<feature type="compositionally biased region" description="Basic and acidic residues" evidence="1">
    <location>
        <begin position="56"/>
        <end position="65"/>
    </location>
</feature>
<comment type="caution">
    <text evidence="2">The sequence shown here is derived from an EMBL/GenBank/DDBJ whole genome shotgun (WGS) entry which is preliminary data.</text>
</comment>